<dbReference type="AlphaFoldDB" id="A0A369KCP7"/>
<protein>
    <submittedName>
        <fullName evidence="1">Uncharacterized protein</fullName>
    </submittedName>
</protein>
<organism evidence="1 2">
    <name type="scientific">Candidatus Similichlamydia laticola</name>
    <dbReference type="NCBI Taxonomy" id="2170265"/>
    <lineage>
        <taxon>Bacteria</taxon>
        <taxon>Pseudomonadati</taxon>
        <taxon>Chlamydiota</taxon>
        <taxon>Chlamydiia</taxon>
        <taxon>Parachlamydiales</taxon>
        <taxon>Candidatus Parilichlamydiaceae</taxon>
        <taxon>Candidatus Similichlamydia</taxon>
    </lineage>
</organism>
<name>A0A369KCP7_9BACT</name>
<reference evidence="1 2" key="1">
    <citation type="submission" date="2018-07" db="EMBL/GenBank/DDBJ databases">
        <title>Comparative genomics of the Candidatus Parilichlamydiaceae reveals evidence of convergent evolution and genome reduction in the phylum Chlamydiae.</title>
        <authorList>
            <person name="Taylor-Brown A."/>
            <person name="Polkinghorne A."/>
        </authorList>
    </citation>
    <scope>NUCLEOTIDE SEQUENCE [LARGE SCALE GENOMIC DNA]</scope>
    <source>
        <strain evidence="1 2">Hat2</strain>
    </source>
</reference>
<dbReference type="EMBL" id="QQBG01000026">
    <property type="protein sequence ID" value="RDB31230.1"/>
    <property type="molecule type" value="Genomic_DNA"/>
</dbReference>
<gene>
    <name evidence="1" type="ORF">HAT2_00710</name>
</gene>
<accession>A0A369KCP7</accession>
<keyword evidence="2" id="KW-1185">Reference proteome</keyword>
<evidence type="ECO:0000313" key="1">
    <source>
        <dbReference type="EMBL" id="RDB31230.1"/>
    </source>
</evidence>
<comment type="caution">
    <text evidence="1">The sequence shown here is derived from an EMBL/GenBank/DDBJ whole genome shotgun (WGS) entry which is preliminary data.</text>
</comment>
<dbReference type="Proteomes" id="UP000253816">
    <property type="component" value="Unassembled WGS sequence"/>
</dbReference>
<proteinExistence type="predicted"/>
<sequence>MDCSSKNPNFFQIWMRKVSEAVNQAIQIVQMGYQEQKGLASFLLGHSFVVPQITNKRGTEGFIFVERCPDIVRMSGGLL</sequence>
<evidence type="ECO:0000313" key="2">
    <source>
        <dbReference type="Proteomes" id="UP000253816"/>
    </source>
</evidence>